<proteinExistence type="predicted"/>
<evidence type="ECO:0000259" key="1">
    <source>
        <dbReference type="Pfam" id="PF01869"/>
    </source>
</evidence>
<dbReference type="InterPro" id="IPR002731">
    <property type="entry name" value="ATPase_BadF"/>
</dbReference>
<dbReference type="Pfam" id="PF01869">
    <property type="entry name" value="BcrAD_BadFG"/>
    <property type="match status" value="1"/>
</dbReference>
<feature type="domain" description="ATPase BadF/BadG/BcrA/BcrD type" evidence="1">
    <location>
        <begin position="15"/>
        <end position="311"/>
    </location>
</feature>
<organism evidence="2 3">
    <name type="scientific">Salana multivorans</name>
    <dbReference type="NCBI Taxonomy" id="120377"/>
    <lineage>
        <taxon>Bacteria</taxon>
        <taxon>Bacillati</taxon>
        <taxon>Actinomycetota</taxon>
        <taxon>Actinomycetes</taxon>
        <taxon>Micrococcales</taxon>
        <taxon>Beutenbergiaceae</taxon>
        <taxon>Salana</taxon>
    </lineage>
</organism>
<name>A0A3N2DBI5_9MICO</name>
<accession>A0A3N2DBI5</accession>
<dbReference type="Gene3D" id="3.30.420.40">
    <property type="match status" value="2"/>
</dbReference>
<comment type="caution">
    <text evidence="2">The sequence shown here is derived from an EMBL/GenBank/DDBJ whole genome shotgun (WGS) entry which is preliminary data.</text>
</comment>
<protein>
    <submittedName>
        <fullName evidence="2">N-acetylglucosamine kinase-like BadF-type ATPase</fullName>
    </submittedName>
</protein>
<dbReference type="EMBL" id="RKHQ01000001">
    <property type="protein sequence ID" value="ROR97161.1"/>
    <property type="molecule type" value="Genomic_DNA"/>
</dbReference>
<keyword evidence="3" id="KW-1185">Reference proteome</keyword>
<keyword evidence="2" id="KW-0418">Kinase</keyword>
<sequence length="340" mass="35450">MSTASARSGSLHLAVDAGNSKTVALLVDGGGRVLGRGRAGCGDIYGAPSPEDALTAVFRAVDDSLAAAGVRDADLSSAAFRLAGVDYPEDEEYWTGHVRERLPGLGRFSMKNDGYASLRLIDGTGVGVSITVGTGPAIAARSRDGREECSGMFVFDHLGGSGLGAAAMAAVCRAWMGLAPATALTESMCRLYDVPDAWELRHAFSRRFGARPESDLWRAARLVLAAADEGDEVARRIVGDHAAALVSYARWCARRVGEDVASGRLPVLLNGSVATSEQPAMREALTAELARVAPAASVTTSRGSPLLGAVLDALAEGGVDVGPELLLRVRDDHPSDFLMT</sequence>
<dbReference type="PANTHER" id="PTHR43190:SF3">
    <property type="entry name" value="N-ACETYL-D-GLUCOSAMINE KINASE"/>
    <property type="match status" value="1"/>
</dbReference>
<evidence type="ECO:0000313" key="2">
    <source>
        <dbReference type="EMBL" id="ROR97161.1"/>
    </source>
</evidence>
<dbReference type="Proteomes" id="UP000275356">
    <property type="component" value="Unassembled WGS sequence"/>
</dbReference>
<dbReference type="GO" id="GO:0016301">
    <property type="term" value="F:kinase activity"/>
    <property type="evidence" value="ECO:0007669"/>
    <property type="project" value="UniProtKB-KW"/>
</dbReference>
<dbReference type="RefSeq" id="WP_123739249.1">
    <property type="nucleotide sequence ID" value="NZ_RKHQ01000001.1"/>
</dbReference>
<dbReference type="PANTHER" id="PTHR43190">
    <property type="entry name" value="N-ACETYL-D-GLUCOSAMINE KINASE"/>
    <property type="match status" value="1"/>
</dbReference>
<gene>
    <name evidence="2" type="ORF">EDD28_1754</name>
</gene>
<evidence type="ECO:0000313" key="3">
    <source>
        <dbReference type="Proteomes" id="UP000275356"/>
    </source>
</evidence>
<keyword evidence="2" id="KW-0808">Transferase</keyword>
<dbReference type="AlphaFoldDB" id="A0A3N2DBI5"/>
<reference evidence="2 3" key="1">
    <citation type="submission" date="2018-11" db="EMBL/GenBank/DDBJ databases">
        <title>Sequencing the genomes of 1000 actinobacteria strains.</title>
        <authorList>
            <person name="Klenk H.-P."/>
        </authorList>
    </citation>
    <scope>NUCLEOTIDE SEQUENCE [LARGE SCALE GENOMIC DNA]</scope>
    <source>
        <strain evidence="2 3">DSM 13521</strain>
    </source>
</reference>
<dbReference type="SUPFAM" id="SSF53067">
    <property type="entry name" value="Actin-like ATPase domain"/>
    <property type="match status" value="2"/>
</dbReference>
<dbReference type="InterPro" id="IPR052519">
    <property type="entry name" value="Euk-type_GlcNAc_Kinase"/>
</dbReference>
<dbReference type="OrthoDB" id="8701357at2"/>
<dbReference type="InterPro" id="IPR043129">
    <property type="entry name" value="ATPase_NBD"/>
</dbReference>